<dbReference type="Proteomes" id="UP000192284">
    <property type="component" value="Unassembled WGS sequence"/>
</dbReference>
<evidence type="ECO:0000259" key="1">
    <source>
        <dbReference type="Pfam" id="PF04480"/>
    </source>
</evidence>
<dbReference type="InterPro" id="IPR007569">
    <property type="entry name" value="DUF559"/>
</dbReference>
<dbReference type="Pfam" id="PF04480">
    <property type="entry name" value="DUF559"/>
    <property type="match status" value="1"/>
</dbReference>
<proteinExistence type="predicted"/>
<gene>
    <name evidence="2" type="ORF">BST12_24835</name>
</gene>
<dbReference type="RefSeq" id="WP_083115889.1">
    <property type="nucleotide sequence ID" value="NZ_JACKTS010000056.1"/>
</dbReference>
<dbReference type="SUPFAM" id="SSF52980">
    <property type="entry name" value="Restriction endonuclease-like"/>
    <property type="match status" value="1"/>
</dbReference>
<organism evidence="2 3">
    <name type="scientific">Mycobacterium angelicum</name>
    <dbReference type="NCBI Taxonomy" id="470074"/>
    <lineage>
        <taxon>Bacteria</taxon>
        <taxon>Bacillati</taxon>
        <taxon>Actinomycetota</taxon>
        <taxon>Actinomycetes</taxon>
        <taxon>Mycobacteriales</taxon>
        <taxon>Mycobacteriaceae</taxon>
        <taxon>Mycobacterium</taxon>
    </lineage>
</organism>
<name>A0A1W9ZDW3_MYCAN</name>
<feature type="domain" description="DUF559" evidence="1">
    <location>
        <begin position="217"/>
        <end position="277"/>
    </location>
</feature>
<evidence type="ECO:0000313" key="2">
    <source>
        <dbReference type="EMBL" id="ORA12651.1"/>
    </source>
</evidence>
<dbReference type="Gene3D" id="3.40.960.10">
    <property type="entry name" value="VSR Endonuclease"/>
    <property type="match status" value="1"/>
</dbReference>
<protein>
    <recommendedName>
        <fullName evidence="1">DUF559 domain-containing protein</fullName>
    </recommendedName>
</protein>
<sequence>MRELEWPFLGSEVLAAKALPERAMRTLYAPIYPGVYGPMGIELTATQRARAAWLWSRRRAVVAGNSAAALLGAKWVDAMAPASLVYDNRRAPNGITVHTDTLLDGEVVEVGGMAVTSAARTAFDIARRAPRLVAVQRLDALANATDVKMLDVEAVAARHPGARGVRRLPQMLSLVDGGAESPPESWTRLALVDAGFPVPRTQIAICGPGGYLIARIDMGWEQWRVGVEYDGAHHWTDPGQRTRDIDRWAEVADYGWTIIRVSNDLLRYRQATLVQRVGAALTAAGWRP</sequence>
<accession>A0A1W9ZDW3</accession>
<evidence type="ECO:0000313" key="3">
    <source>
        <dbReference type="Proteomes" id="UP000192284"/>
    </source>
</evidence>
<dbReference type="OrthoDB" id="3173471at2"/>
<comment type="caution">
    <text evidence="2">The sequence shown here is derived from an EMBL/GenBank/DDBJ whole genome shotgun (WGS) entry which is preliminary data.</text>
</comment>
<reference evidence="2 3" key="1">
    <citation type="submission" date="2017-02" db="EMBL/GenBank/DDBJ databases">
        <title>The new phylogeny of genus Mycobacterium.</title>
        <authorList>
            <person name="Tortoli E."/>
            <person name="Trovato A."/>
            <person name="Cirillo D.M."/>
        </authorList>
    </citation>
    <scope>NUCLEOTIDE SEQUENCE [LARGE SCALE GENOMIC DNA]</scope>
    <source>
        <strain evidence="2 3">DSM 45057</strain>
    </source>
</reference>
<dbReference type="InterPro" id="IPR011335">
    <property type="entry name" value="Restrct_endonuc-II-like"/>
</dbReference>
<dbReference type="AlphaFoldDB" id="A0A1W9ZDW3"/>
<keyword evidence="3" id="KW-1185">Reference proteome</keyword>
<dbReference type="EMBL" id="MVHE01000070">
    <property type="protein sequence ID" value="ORA12651.1"/>
    <property type="molecule type" value="Genomic_DNA"/>
</dbReference>